<accession>A0A6J7PVX9</accession>
<gene>
    <name evidence="1" type="ORF">UFOPK3954_02210</name>
</gene>
<sequence length="43" mass="5079">MYRFVPPKARLKPTNTQRMLMRPMANTFCISIPSTFFERTMPA</sequence>
<evidence type="ECO:0000313" key="1">
    <source>
        <dbReference type="EMBL" id="CAB5009071.1"/>
    </source>
</evidence>
<reference evidence="1" key="1">
    <citation type="submission" date="2020-05" db="EMBL/GenBank/DDBJ databases">
        <authorList>
            <person name="Chiriac C."/>
            <person name="Salcher M."/>
            <person name="Ghai R."/>
            <person name="Kavagutti S V."/>
        </authorList>
    </citation>
    <scope>NUCLEOTIDE SEQUENCE</scope>
</reference>
<dbReference type="EMBL" id="CAFBON010000310">
    <property type="protein sequence ID" value="CAB5009071.1"/>
    <property type="molecule type" value="Genomic_DNA"/>
</dbReference>
<organism evidence="1">
    <name type="scientific">freshwater metagenome</name>
    <dbReference type="NCBI Taxonomy" id="449393"/>
    <lineage>
        <taxon>unclassified sequences</taxon>
        <taxon>metagenomes</taxon>
        <taxon>ecological metagenomes</taxon>
    </lineage>
</organism>
<proteinExistence type="predicted"/>
<dbReference type="AlphaFoldDB" id="A0A6J7PVX9"/>
<name>A0A6J7PVX9_9ZZZZ</name>
<protein>
    <submittedName>
        <fullName evidence="1">Unannotated protein</fullName>
    </submittedName>
</protein>